<dbReference type="OrthoDB" id="2610729at2"/>
<dbReference type="Proteomes" id="UP000270678">
    <property type="component" value="Chromosome"/>
</dbReference>
<dbReference type="RefSeq" id="WP_127000228.1">
    <property type="nucleotide sequence ID" value="NZ_CP034346.1"/>
</dbReference>
<sequence length="185" mass="20058">MRKNTLRLLLILIVAGVVLSGCGSGETLPASSGNSEDLTASLYVQQSNPDKDESIFSVEMIIPSDIQVNEPFEIEGLLCNNSDKKVEILHGAAMFTYVVYNSDGVEVPNERGTYTISDIGIGVLLEPNSKYSYDGGGHVSTKLNEIVLERPGIYTIVAQAEFHITGSGENSRVSIKSDPYEIELK</sequence>
<keyword evidence="2" id="KW-1185">Reference proteome</keyword>
<organism evidence="1 2">
    <name type="scientific">Paenibacillus lutimineralis</name>
    <dbReference type="NCBI Taxonomy" id="2707005"/>
    <lineage>
        <taxon>Bacteria</taxon>
        <taxon>Bacillati</taxon>
        <taxon>Bacillota</taxon>
        <taxon>Bacilli</taxon>
        <taxon>Bacillales</taxon>
        <taxon>Paenibacillaceae</taxon>
        <taxon>Paenibacillus</taxon>
    </lineage>
</organism>
<reference evidence="2" key="1">
    <citation type="submission" date="2018-12" db="EMBL/GenBank/DDBJ databases">
        <title>Complete genome sequence of Paenibacillus sp. MBLB1234.</title>
        <authorList>
            <person name="Nam Y.-D."/>
            <person name="Kang J."/>
            <person name="Chung W.-H."/>
            <person name="Park Y.S."/>
        </authorList>
    </citation>
    <scope>NUCLEOTIDE SEQUENCE [LARGE SCALE GENOMIC DNA]</scope>
    <source>
        <strain evidence="2">MBLB1234</strain>
    </source>
</reference>
<gene>
    <name evidence="1" type="ORF">EI981_17315</name>
</gene>
<evidence type="ECO:0008006" key="3">
    <source>
        <dbReference type="Google" id="ProtNLM"/>
    </source>
</evidence>
<name>A0A3Q9ICD2_9BACL</name>
<dbReference type="AlphaFoldDB" id="A0A3Q9ICD2"/>
<evidence type="ECO:0000313" key="1">
    <source>
        <dbReference type="EMBL" id="AZS16017.1"/>
    </source>
</evidence>
<accession>A0A3Q9ICD2</accession>
<proteinExistence type="predicted"/>
<dbReference type="EMBL" id="CP034346">
    <property type="protein sequence ID" value="AZS16017.1"/>
    <property type="molecule type" value="Genomic_DNA"/>
</dbReference>
<dbReference type="PROSITE" id="PS51257">
    <property type="entry name" value="PROKAR_LIPOPROTEIN"/>
    <property type="match status" value="1"/>
</dbReference>
<dbReference type="KEGG" id="plut:EI981_17315"/>
<evidence type="ECO:0000313" key="2">
    <source>
        <dbReference type="Proteomes" id="UP000270678"/>
    </source>
</evidence>
<protein>
    <recommendedName>
        <fullName evidence="3">Intracellular proteinase inhibitor BsuPI domain-containing protein</fullName>
    </recommendedName>
</protein>